<dbReference type="PANTHER" id="PTHR43096">
    <property type="entry name" value="DNAJ HOMOLOG 1, MITOCHONDRIAL-RELATED"/>
    <property type="match status" value="1"/>
</dbReference>
<accession>A0A1A8YRW5</accession>
<organism evidence="4 5">
    <name type="scientific">Plasmodium ovale wallikeri</name>
    <dbReference type="NCBI Taxonomy" id="864142"/>
    <lineage>
        <taxon>Eukaryota</taxon>
        <taxon>Sar</taxon>
        <taxon>Alveolata</taxon>
        <taxon>Apicomplexa</taxon>
        <taxon>Aconoidasida</taxon>
        <taxon>Haemosporida</taxon>
        <taxon>Plasmodiidae</taxon>
        <taxon>Plasmodium</taxon>
        <taxon>Plasmodium (Plasmodium)</taxon>
    </lineage>
</organism>
<dbReference type="CDD" id="cd06257">
    <property type="entry name" value="DnaJ"/>
    <property type="match status" value="1"/>
</dbReference>
<evidence type="ECO:0000313" key="4">
    <source>
        <dbReference type="EMBL" id="SBT34383.1"/>
    </source>
</evidence>
<feature type="compositionally biased region" description="Low complexity" evidence="2">
    <location>
        <begin position="311"/>
        <end position="321"/>
    </location>
</feature>
<feature type="domain" description="J" evidence="3">
    <location>
        <begin position="530"/>
        <end position="591"/>
    </location>
</feature>
<feature type="compositionally biased region" description="Basic and acidic residues" evidence="2">
    <location>
        <begin position="234"/>
        <end position="248"/>
    </location>
</feature>
<keyword evidence="1" id="KW-0143">Chaperone</keyword>
<name>A0A1A8YRW5_PLAOA</name>
<feature type="compositionally biased region" description="Polar residues" evidence="2">
    <location>
        <begin position="942"/>
        <end position="955"/>
    </location>
</feature>
<feature type="region of interest" description="Disordered" evidence="2">
    <location>
        <begin position="692"/>
        <end position="732"/>
    </location>
</feature>
<feature type="region of interest" description="Disordered" evidence="2">
    <location>
        <begin position="197"/>
        <end position="218"/>
    </location>
</feature>
<evidence type="ECO:0000313" key="5">
    <source>
        <dbReference type="Proteomes" id="UP000078550"/>
    </source>
</evidence>
<reference evidence="5" key="1">
    <citation type="submission" date="2016-05" db="EMBL/GenBank/DDBJ databases">
        <authorList>
            <person name="Naeem Raeece"/>
        </authorList>
    </citation>
    <scope>NUCLEOTIDE SEQUENCE [LARGE SCALE GENOMIC DNA]</scope>
</reference>
<dbReference type="GO" id="GO:0051082">
    <property type="term" value="F:unfolded protein binding"/>
    <property type="evidence" value="ECO:0007669"/>
    <property type="project" value="TreeGrafter"/>
</dbReference>
<feature type="region of interest" description="Disordered" evidence="2">
    <location>
        <begin position="389"/>
        <end position="427"/>
    </location>
</feature>
<dbReference type="Gene3D" id="1.10.287.110">
    <property type="entry name" value="DnaJ domain"/>
    <property type="match status" value="1"/>
</dbReference>
<feature type="region of interest" description="Disordered" evidence="2">
    <location>
        <begin position="59"/>
        <end position="86"/>
    </location>
</feature>
<evidence type="ECO:0000256" key="2">
    <source>
        <dbReference type="SAM" id="MobiDB-lite"/>
    </source>
</evidence>
<dbReference type="Proteomes" id="UP000078550">
    <property type="component" value="Unassembled WGS sequence"/>
</dbReference>
<dbReference type="PROSITE" id="PS50076">
    <property type="entry name" value="DNAJ_2"/>
    <property type="match status" value="1"/>
</dbReference>
<feature type="region of interest" description="Disordered" evidence="2">
    <location>
        <begin position="232"/>
        <end position="251"/>
    </location>
</feature>
<feature type="compositionally biased region" description="Basic and acidic residues" evidence="2">
    <location>
        <begin position="69"/>
        <end position="86"/>
    </location>
</feature>
<dbReference type="GO" id="GO:0042026">
    <property type="term" value="P:protein refolding"/>
    <property type="evidence" value="ECO:0007669"/>
    <property type="project" value="TreeGrafter"/>
</dbReference>
<feature type="region of interest" description="Disordered" evidence="2">
    <location>
        <begin position="300"/>
        <end position="347"/>
    </location>
</feature>
<feature type="compositionally biased region" description="Basic and acidic residues" evidence="2">
    <location>
        <begin position="701"/>
        <end position="721"/>
    </location>
</feature>
<sequence length="1292" mass="153648">MKKKKNVDDFYFKKDEWKYEKNDLKECSTYFNINKIKTYWNNPNDHMYEHIFDAQYSEKKKVKTKRKNNHENKDSQELHSDNYKNDGKKIIVRKNRVRDINWMHRENGMEEHLKFLNITPEPHTQKPSFQISGIKNCQSNHDINVSTRLSKRQKIQISNAHHVNKTSNISNNSMDKTPKKLFTIRNINNDVQGEISVKKNNRNSNQNKNKNSHITSNSSLNKYDFIRFVCSPNKKQDNDKNEKYETRVRTSSTEVIPPLGSYQFRDEKKVLQKEHNDVPTPRVSNRNRHHEARFVECGKGKSEELEEAAETGETAETGEAAETVEGDEVSRDVTAGGELNSTPRKVPVNATANAAGWIDLDSTESIDRLSRNFFINSKKFFINDFQRGKAENKGTEDQSGEDQSGKDHLGEDQPRDDLPHSRGVKDARRTPFRCEDLKWDESNEWLNQRNVNNKSVCFNGKNSRDENCDENCHSPCINIFSQHGDKVEERQEQNTEECYEQFSQDAYSESDRFSPFHNNMREKTCKMTKSLYSYLDVPYNCTAEEIKKSYKDKIKVHHPDKGGNIKHFLEIKLSYDILINEKKRKMYDKYGHSIVELLMSEKFQDYNISSDEKNEEDIKDEETLKIYDIFVQKYHNVSYIHNQTDLKISSNQYNAFQKLIYHFFNQENYMFNNIFYIYPVYSPHVLPFSKNQGRKKKKKTEKSPIRYKQRNENNTEEDKSMSIDSISEQSSSTSHMGKEITIWDAIKRKNLINLFNELDLQFMYFYKNCVFRKMEPSEEGEDSTNRFQYNNSRLENTNVYTKKDNVAFLKGNSFTILSPQEKDFTSPFAPYDREGDNMNNPPEGKLPHFFEDIQVSPFSCKTINEHSTEHVNDFYKWFEFFFEYQRREDNSERWEEKWQMSRHHSGYTHKHKYMHDTHQTGETQTNRNYRLADGVNGKESDNISQKRLGSKNGENTPFKGIDNLVGEKGTPFFLQKNSEQFKTFHQKGDLLAQFEQKEHNDYFFNINMDGKIKIPNWDDNKNPYPDYCMGQMKDDELLPDIEEKYGFNLLKRSEHKVRDLTYDFNYIYVGNSTNKKKQFLLFIREDSIKKFFKIKLYLHKIKRRSNLKHISLFEKEIDKVIKNMEYILLLITYKDELIPLNDYYLLDKNLYGKDHYCIPLYIKKNNIIVRPTYFHFKWIVYTLQSFILFNFYFEKVKKYMCSFPFFNHKYGYFKNAKEVQSSQDKEDRVTDRYIFFHQYIIKNKEKYLKHFPHNLILHLKNISAAYEHDRKSVQVNLSPVFVLTPNKPFALV</sequence>
<feature type="compositionally biased region" description="Basic and acidic residues" evidence="2">
    <location>
        <begin position="403"/>
        <end position="427"/>
    </location>
</feature>
<dbReference type="Pfam" id="PF00226">
    <property type="entry name" value="DnaJ"/>
    <property type="match status" value="1"/>
</dbReference>
<proteinExistence type="predicted"/>
<dbReference type="PANTHER" id="PTHR43096:SF52">
    <property type="entry name" value="DNAJ HOMOLOG 1, MITOCHONDRIAL-RELATED"/>
    <property type="match status" value="1"/>
</dbReference>
<gene>
    <name evidence="4" type="ORF">POVWA2_019530</name>
</gene>
<dbReference type="SUPFAM" id="SSF46565">
    <property type="entry name" value="Chaperone J-domain"/>
    <property type="match status" value="1"/>
</dbReference>
<evidence type="ECO:0000256" key="1">
    <source>
        <dbReference type="ARBA" id="ARBA00023186"/>
    </source>
</evidence>
<dbReference type="InterPro" id="IPR001623">
    <property type="entry name" value="DnaJ_domain"/>
</dbReference>
<dbReference type="PRINTS" id="PR00625">
    <property type="entry name" value="JDOMAIN"/>
</dbReference>
<dbReference type="SMART" id="SM00271">
    <property type="entry name" value="DnaJ"/>
    <property type="match status" value="1"/>
</dbReference>
<feature type="region of interest" description="Disordered" evidence="2">
    <location>
        <begin position="933"/>
        <end position="960"/>
    </location>
</feature>
<dbReference type="GO" id="GO:0005737">
    <property type="term" value="C:cytoplasm"/>
    <property type="evidence" value="ECO:0007669"/>
    <property type="project" value="TreeGrafter"/>
</dbReference>
<dbReference type="EMBL" id="FLRE01000077">
    <property type="protein sequence ID" value="SBT34383.1"/>
    <property type="molecule type" value="Genomic_DNA"/>
</dbReference>
<protein>
    <submittedName>
        <fullName evidence="4">DnaJ protein, putative</fullName>
    </submittedName>
</protein>
<feature type="compositionally biased region" description="Low complexity" evidence="2">
    <location>
        <begin position="722"/>
        <end position="732"/>
    </location>
</feature>
<dbReference type="InterPro" id="IPR036869">
    <property type="entry name" value="J_dom_sf"/>
</dbReference>
<evidence type="ECO:0000259" key="3">
    <source>
        <dbReference type="PROSITE" id="PS50076"/>
    </source>
</evidence>